<organism evidence="3 4">
    <name type="scientific">Geothrix edaphica</name>
    <dbReference type="NCBI Taxonomy" id="2927976"/>
    <lineage>
        <taxon>Bacteria</taxon>
        <taxon>Pseudomonadati</taxon>
        <taxon>Acidobacteriota</taxon>
        <taxon>Holophagae</taxon>
        <taxon>Holophagales</taxon>
        <taxon>Holophagaceae</taxon>
        <taxon>Geothrix</taxon>
    </lineage>
</organism>
<dbReference type="PANTHER" id="PTHR34406:SF1">
    <property type="entry name" value="PROTEIN YCEI"/>
    <property type="match status" value="1"/>
</dbReference>
<name>A0ABQ5PY83_9BACT</name>
<dbReference type="Pfam" id="PF04264">
    <property type="entry name" value="YceI"/>
    <property type="match status" value="1"/>
</dbReference>
<sequence length="197" mass="20899">MRHPFRALLASLALAALPALAGEDTYKIDPVHSEVSFKVSHLLAKVSGRFTKFEGLIKVDTADMSKSSVDVTIDATSLTTDNEARDKHLKSPDFFDVAKFPVITFKSTAVKEVAKGKLEITGDFTLHGVTKRITFPITNAGTQPGMAPGTVIAGFIDGALTLNRNEFGIKTFPGVIGETVAVSLNAEAGKVAPAAKK</sequence>
<accession>A0ABQ5PY83</accession>
<dbReference type="SUPFAM" id="SSF101874">
    <property type="entry name" value="YceI-like"/>
    <property type="match status" value="1"/>
</dbReference>
<evidence type="ECO:0000256" key="1">
    <source>
        <dbReference type="SAM" id="SignalP"/>
    </source>
</evidence>
<dbReference type="Proteomes" id="UP001165044">
    <property type="component" value="Unassembled WGS sequence"/>
</dbReference>
<dbReference type="Gene3D" id="2.40.128.110">
    <property type="entry name" value="Lipid/polyisoprenoid-binding, YceI-like"/>
    <property type="match status" value="1"/>
</dbReference>
<dbReference type="RefSeq" id="WP_285608574.1">
    <property type="nucleotide sequence ID" value="NZ_BSDC01000002.1"/>
</dbReference>
<dbReference type="EMBL" id="BSDC01000002">
    <property type="protein sequence ID" value="GLH67420.1"/>
    <property type="molecule type" value="Genomic_DNA"/>
</dbReference>
<evidence type="ECO:0000313" key="4">
    <source>
        <dbReference type="Proteomes" id="UP001165044"/>
    </source>
</evidence>
<dbReference type="InterPro" id="IPR036761">
    <property type="entry name" value="TTHA0802/YceI-like_sf"/>
</dbReference>
<gene>
    <name evidence="3" type="ORF">GETHED_17840</name>
</gene>
<feature type="signal peptide" evidence="1">
    <location>
        <begin position="1"/>
        <end position="21"/>
    </location>
</feature>
<keyword evidence="1" id="KW-0732">Signal</keyword>
<protein>
    <submittedName>
        <fullName evidence="3">Polyisoprenoid-binding protein</fullName>
    </submittedName>
</protein>
<feature type="chain" id="PRO_5046889446" evidence="1">
    <location>
        <begin position="22"/>
        <end position="197"/>
    </location>
</feature>
<dbReference type="InterPro" id="IPR007372">
    <property type="entry name" value="Lipid/polyisoprenoid-bd_YceI"/>
</dbReference>
<proteinExistence type="predicted"/>
<dbReference type="PANTHER" id="PTHR34406">
    <property type="entry name" value="PROTEIN YCEI"/>
    <property type="match status" value="1"/>
</dbReference>
<comment type="caution">
    <text evidence="3">The sequence shown here is derived from an EMBL/GenBank/DDBJ whole genome shotgun (WGS) entry which is preliminary data.</text>
</comment>
<evidence type="ECO:0000259" key="2">
    <source>
        <dbReference type="SMART" id="SM00867"/>
    </source>
</evidence>
<evidence type="ECO:0000313" key="3">
    <source>
        <dbReference type="EMBL" id="GLH67420.1"/>
    </source>
</evidence>
<keyword evidence="4" id="KW-1185">Reference proteome</keyword>
<dbReference type="SMART" id="SM00867">
    <property type="entry name" value="YceI"/>
    <property type="match status" value="1"/>
</dbReference>
<reference evidence="3" key="1">
    <citation type="journal article" date="2023" name="Antonie Van Leeuwenhoek">
        <title>Mesoterricola silvestris gen. nov., sp. nov., Mesoterricola sediminis sp. nov., Geothrix oryzae sp. nov., Geothrix edaphica sp. nov., Geothrix rubra sp. nov., and Geothrix limicola sp. nov., six novel members of Acidobacteriota isolated from soils.</title>
        <authorList>
            <person name="Itoh H."/>
            <person name="Sugisawa Y."/>
            <person name="Mise K."/>
            <person name="Xu Z."/>
            <person name="Kuniyasu M."/>
            <person name="Ushijima N."/>
            <person name="Kawano K."/>
            <person name="Kobayashi E."/>
            <person name="Shiratori Y."/>
            <person name="Masuda Y."/>
            <person name="Senoo K."/>
        </authorList>
    </citation>
    <scope>NUCLEOTIDE SEQUENCE</scope>
    <source>
        <strain evidence="3">Red802</strain>
    </source>
</reference>
<feature type="domain" description="Lipid/polyisoprenoid-binding YceI-like" evidence="2">
    <location>
        <begin position="25"/>
        <end position="189"/>
    </location>
</feature>